<keyword evidence="1" id="KW-0812">Transmembrane</keyword>
<name>A0A6P1ECQ7_LENHI</name>
<feature type="transmembrane region" description="Helical" evidence="1">
    <location>
        <begin position="40"/>
        <end position="60"/>
    </location>
</feature>
<evidence type="ECO:0000313" key="2">
    <source>
        <dbReference type="EMBL" id="QHB53395.1"/>
    </source>
</evidence>
<reference evidence="2 3" key="1">
    <citation type="submission" date="2019-12" db="EMBL/GenBank/DDBJ databases">
        <title>Lactobacillus hilgardii FLUB.</title>
        <authorList>
            <person name="Gustaw K."/>
        </authorList>
    </citation>
    <scope>NUCLEOTIDE SEQUENCE [LARGE SCALE GENOMIC DNA]</scope>
    <source>
        <strain evidence="2 3">FLUB</strain>
    </source>
</reference>
<dbReference type="Pfam" id="PF12650">
    <property type="entry name" value="DUF3784"/>
    <property type="match status" value="1"/>
</dbReference>
<gene>
    <name evidence="2" type="ORF">GQR93_06495</name>
</gene>
<sequence>MLWALLPLVVGFLFRRGHLLFLIAGNNAARKPYSKESLLAGRYVGLFMYAGAILIILVFIPNIPDGFYYVFAVLFIALLISIIIYLNKRINKMQK</sequence>
<keyword evidence="1" id="KW-0472">Membrane</keyword>
<dbReference type="Proteomes" id="UP000465035">
    <property type="component" value="Chromosome"/>
</dbReference>
<evidence type="ECO:0000256" key="1">
    <source>
        <dbReference type="SAM" id="Phobius"/>
    </source>
</evidence>
<proteinExistence type="predicted"/>
<dbReference type="EMBL" id="CP047121">
    <property type="protein sequence ID" value="QHB53395.1"/>
    <property type="molecule type" value="Genomic_DNA"/>
</dbReference>
<dbReference type="InterPro" id="IPR017259">
    <property type="entry name" value="UCP037672"/>
</dbReference>
<protein>
    <submittedName>
        <fullName evidence="2">DUF3784 domain-containing protein</fullName>
    </submittedName>
</protein>
<feature type="transmembrane region" description="Helical" evidence="1">
    <location>
        <begin position="6"/>
        <end position="28"/>
    </location>
</feature>
<feature type="transmembrane region" description="Helical" evidence="1">
    <location>
        <begin position="66"/>
        <end position="86"/>
    </location>
</feature>
<evidence type="ECO:0000313" key="3">
    <source>
        <dbReference type="Proteomes" id="UP000465035"/>
    </source>
</evidence>
<accession>A0A6P1ECQ7</accession>
<keyword evidence="1" id="KW-1133">Transmembrane helix</keyword>
<dbReference type="AlphaFoldDB" id="A0A6P1ECQ7"/>
<organism evidence="2 3">
    <name type="scientific">Lentilactobacillus hilgardii</name>
    <name type="common">Lactobacillus hilgardii</name>
    <dbReference type="NCBI Taxonomy" id="1588"/>
    <lineage>
        <taxon>Bacteria</taxon>
        <taxon>Bacillati</taxon>
        <taxon>Bacillota</taxon>
        <taxon>Bacilli</taxon>
        <taxon>Lactobacillales</taxon>
        <taxon>Lactobacillaceae</taxon>
        <taxon>Lentilactobacillus</taxon>
    </lineage>
</organism>